<dbReference type="AlphaFoldDB" id="A0AAP0H4X1"/>
<proteinExistence type="predicted"/>
<evidence type="ECO:0000256" key="1">
    <source>
        <dbReference type="SAM" id="MobiDB-lite"/>
    </source>
</evidence>
<gene>
    <name evidence="2" type="ORF">SSX86_010388</name>
</gene>
<protein>
    <submittedName>
        <fullName evidence="2">Uncharacterized protein</fullName>
    </submittedName>
</protein>
<dbReference type="Gene3D" id="1.25.40.10">
    <property type="entry name" value="Tetratricopeptide repeat domain"/>
    <property type="match status" value="1"/>
</dbReference>
<feature type="region of interest" description="Disordered" evidence="1">
    <location>
        <begin position="213"/>
        <end position="232"/>
    </location>
</feature>
<feature type="compositionally biased region" description="Acidic residues" evidence="1">
    <location>
        <begin position="223"/>
        <end position="232"/>
    </location>
</feature>
<dbReference type="PANTHER" id="PTHR36792:SF5">
    <property type="entry name" value="SEL1 REPEAT PROTEIN"/>
    <property type="match status" value="1"/>
</dbReference>
<keyword evidence="3" id="KW-1185">Reference proteome</keyword>
<dbReference type="PANTHER" id="PTHR36792">
    <property type="entry name" value="EXPRESSED PROTEIN"/>
    <property type="match status" value="1"/>
</dbReference>
<dbReference type="InterPro" id="IPR011990">
    <property type="entry name" value="TPR-like_helical_dom_sf"/>
</dbReference>
<reference evidence="2 3" key="1">
    <citation type="submission" date="2024-04" db="EMBL/GenBank/DDBJ databases">
        <title>The reference genome of an endangered Asteraceae, Deinandra increscens subsp. villosa, native to the Central Coast of California.</title>
        <authorList>
            <person name="Guilliams M."/>
            <person name="Hasenstab-Lehman K."/>
            <person name="Meyer R."/>
            <person name="Mcevoy S."/>
        </authorList>
    </citation>
    <scope>NUCLEOTIDE SEQUENCE [LARGE SCALE GENOMIC DNA]</scope>
    <source>
        <tissue evidence="2">Leaf</tissue>
    </source>
</reference>
<dbReference type="SMART" id="SM00671">
    <property type="entry name" value="SEL1"/>
    <property type="match status" value="1"/>
</dbReference>
<accession>A0AAP0H4X1</accession>
<dbReference type="InterPro" id="IPR006597">
    <property type="entry name" value="Sel1-like"/>
</dbReference>
<evidence type="ECO:0000313" key="2">
    <source>
        <dbReference type="EMBL" id="KAK9069990.1"/>
    </source>
</evidence>
<organism evidence="2 3">
    <name type="scientific">Deinandra increscens subsp. villosa</name>
    <dbReference type="NCBI Taxonomy" id="3103831"/>
    <lineage>
        <taxon>Eukaryota</taxon>
        <taxon>Viridiplantae</taxon>
        <taxon>Streptophyta</taxon>
        <taxon>Embryophyta</taxon>
        <taxon>Tracheophyta</taxon>
        <taxon>Spermatophyta</taxon>
        <taxon>Magnoliopsida</taxon>
        <taxon>eudicotyledons</taxon>
        <taxon>Gunneridae</taxon>
        <taxon>Pentapetalae</taxon>
        <taxon>asterids</taxon>
        <taxon>campanulids</taxon>
        <taxon>Asterales</taxon>
        <taxon>Asteraceae</taxon>
        <taxon>Asteroideae</taxon>
        <taxon>Heliantheae alliance</taxon>
        <taxon>Madieae</taxon>
        <taxon>Madiinae</taxon>
        <taxon>Deinandra</taxon>
    </lineage>
</organism>
<dbReference type="EMBL" id="JBCNJP010000012">
    <property type="protein sequence ID" value="KAK9069990.1"/>
    <property type="molecule type" value="Genomic_DNA"/>
</dbReference>
<sequence length="232" mass="25970">MLKRRRFDIFLTVDKPPSSPQSSTNFTVNLHLIKSKFTCLSARVTAPISTCANFSPFTTRQPTSAVFSFILFANCKSPTTKKSKKFPSFGKTHIKSCEICYLLKNPDQILKKLLILRAKVGKKKMENGNNSGGGGGSGEKQNHRLPLSDVVSDCLRRWFQDTLKEAKAGDLSMQVLVAQMYFHGYGIPKDHQKAKIWMTRAARVRSSVWKVSSKRPGYNASDSDSEELLDDS</sequence>
<comment type="caution">
    <text evidence="2">The sequence shown here is derived from an EMBL/GenBank/DDBJ whole genome shotgun (WGS) entry which is preliminary data.</text>
</comment>
<dbReference type="SUPFAM" id="SSF81901">
    <property type="entry name" value="HCP-like"/>
    <property type="match status" value="1"/>
</dbReference>
<name>A0AAP0H4X1_9ASTR</name>
<dbReference type="Proteomes" id="UP001408789">
    <property type="component" value="Unassembled WGS sequence"/>
</dbReference>
<evidence type="ECO:0000313" key="3">
    <source>
        <dbReference type="Proteomes" id="UP001408789"/>
    </source>
</evidence>